<feature type="transmembrane region" description="Helical" evidence="13">
    <location>
        <begin position="169"/>
        <end position="190"/>
    </location>
</feature>
<keyword evidence="7" id="KW-0479">Metal-binding</keyword>
<dbReference type="InterPro" id="IPR008915">
    <property type="entry name" value="Peptidase_M50"/>
</dbReference>
<dbReference type="GO" id="GO:0005886">
    <property type="term" value="C:plasma membrane"/>
    <property type="evidence" value="ECO:0007669"/>
    <property type="project" value="UniProtKB-SubCell"/>
</dbReference>
<evidence type="ECO:0000256" key="8">
    <source>
        <dbReference type="ARBA" id="ARBA00022801"/>
    </source>
</evidence>
<comment type="subcellular location">
    <subcellularLocation>
        <location evidence="2">Cell membrane</location>
        <topology evidence="2">Multi-pass membrane protein</topology>
    </subcellularLocation>
</comment>
<feature type="transmembrane region" description="Helical" evidence="13">
    <location>
        <begin position="128"/>
        <end position="149"/>
    </location>
</feature>
<dbReference type="EMBL" id="MGKD01000007">
    <property type="protein sequence ID" value="OGN20179.1"/>
    <property type="molecule type" value="Genomic_DNA"/>
</dbReference>
<dbReference type="AlphaFoldDB" id="A0A1F8G6M2"/>
<dbReference type="Pfam" id="PF02163">
    <property type="entry name" value="Peptidase_M50"/>
    <property type="match status" value="2"/>
</dbReference>
<dbReference type="InterPro" id="IPR044537">
    <property type="entry name" value="Rip2-like"/>
</dbReference>
<evidence type="ECO:0000256" key="12">
    <source>
        <dbReference type="ARBA" id="ARBA00023136"/>
    </source>
</evidence>
<dbReference type="PANTHER" id="PTHR35864:SF1">
    <property type="entry name" value="ZINC METALLOPROTEASE YWHC-RELATED"/>
    <property type="match status" value="1"/>
</dbReference>
<dbReference type="InterPro" id="IPR052348">
    <property type="entry name" value="Metallopeptidase_M50B"/>
</dbReference>
<evidence type="ECO:0000256" key="3">
    <source>
        <dbReference type="ARBA" id="ARBA00007931"/>
    </source>
</evidence>
<protein>
    <recommendedName>
        <fullName evidence="14">Peptidase M50 domain-containing protein</fullName>
    </recommendedName>
</protein>
<feature type="domain" description="Peptidase M50" evidence="14">
    <location>
        <begin position="125"/>
        <end position="181"/>
    </location>
</feature>
<dbReference type="PANTHER" id="PTHR35864">
    <property type="entry name" value="ZINC METALLOPROTEASE MJ0611-RELATED"/>
    <property type="match status" value="1"/>
</dbReference>
<evidence type="ECO:0000256" key="5">
    <source>
        <dbReference type="ARBA" id="ARBA00022670"/>
    </source>
</evidence>
<dbReference type="GO" id="GO:0046872">
    <property type="term" value="F:metal ion binding"/>
    <property type="evidence" value="ECO:0007669"/>
    <property type="project" value="UniProtKB-KW"/>
</dbReference>
<evidence type="ECO:0000256" key="1">
    <source>
        <dbReference type="ARBA" id="ARBA00001947"/>
    </source>
</evidence>
<evidence type="ECO:0000256" key="4">
    <source>
        <dbReference type="ARBA" id="ARBA00022475"/>
    </source>
</evidence>
<dbReference type="GO" id="GO:0006508">
    <property type="term" value="P:proteolysis"/>
    <property type="evidence" value="ECO:0007669"/>
    <property type="project" value="UniProtKB-KW"/>
</dbReference>
<organism evidence="15 16">
    <name type="scientific">Candidatus Yanofskybacteria bacterium RIFCSPHIGHO2_12_FULL_45_19b</name>
    <dbReference type="NCBI Taxonomy" id="1802689"/>
    <lineage>
        <taxon>Bacteria</taxon>
        <taxon>Candidatus Yanofskyibacteriota</taxon>
    </lineage>
</organism>
<evidence type="ECO:0000313" key="15">
    <source>
        <dbReference type="EMBL" id="OGN20179.1"/>
    </source>
</evidence>
<feature type="domain" description="Peptidase M50" evidence="14">
    <location>
        <begin position="10"/>
        <end position="118"/>
    </location>
</feature>
<gene>
    <name evidence="15" type="ORF">A3F25_02015</name>
</gene>
<evidence type="ECO:0000256" key="11">
    <source>
        <dbReference type="ARBA" id="ARBA00023049"/>
    </source>
</evidence>
<evidence type="ECO:0000256" key="9">
    <source>
        <dbReference type="ARBA" id="ARBA00022833"/>
    </source>
</evidence>
<keyword evidence="8" id="KW-0378">Hydrolase</keyword>
<evidence type="ECO:0000256" key="6">
    <source>
        <dbReference type="ARBA" id="ARBA00022692"/>
    </source>
</evidence>
<evidence type="ECO:0000256" key="10">
    <source>
        <dbReference type="ARBA" id="ARBA00022989"/>
    </source>
</evidence>
<dbReference type="Proteomes" id="UP000177478">
    <property type="component" value="Unassembled WGS sequence"/>
</dbReference>
<keyword evidence="6 13" id="KW-0812">Transmembrane</keyword>
<dbReference type="CDD" id="cd06158">
    <property type="entry name" value="S2P-M50_like_1"/>
    <property type="match status" value="1"/>
</dbReference>
<feature type="transmembrane region" description="Helical" evidence="13">
    <location>
        <begin position="94"/>
        <end position="116"/>
    </location>
</feature>
<feature type="transmembrane region" description="Helical" evidence="13">
    <location>
        <begin position="53"/>
        <end position="74"/>
    </location>
</feature>
<reference evidence="15 16" key="1">
    <citation type="journal article" date="2016" name="Nat. Commun.">
        <title>Thousands of microbial genomes shed light on interconnected biogeochemical processes in an aquifer system.</title>
        <authorList>
            <person name="Anantharaman K."/>
            <person name="Brown C.T."/>
            <person name="Hug L.A."/>
            <person name="Sharon I."/>
            <person name="Castelle C.J."/>
            <person name="Probst A.J."/>
            <person name="Thomas B.C."/>
            <person name="Singh A."/>
            <person name="Wilkins M.J."/>
            <person name="Karaoz U."/>
            <person name="Brodie E.L."/>
            <person name="Williams K.H."/>
            <person name="Hubbard S.S."/>
            <person name="Banfield J.F."/>
        </authorList>
    </citation>
    <scope>NUCLEOTIDE SEQUENCE [LARGE SCALE GENOMIC DNA]</scope>
</reference>
<keyword evidence="4" id="KW-1003">Cell membrane</keyword>
<dbReference type="STRING" id="1802689.A3F25_02015"/>
<evidence type="ECO:0000259" key="14">
    <source>
        <dbReference type="Pfam" id="PF02163"/>
    </source>
</evidence>
<proteinExistence type="inferred from homology"/>
<comment type="cofactor">
    <cofactor evidence="1">
        <name>Zn(2+)</name>
        <dbReference type="ChEBI" id="CHEBI:29105"/>
    </cofactor>
</comment>
<dbReference type="GO" id="GO:0008237">
    <property type="term" value="F:metallopeptidase activity"/>
    <property type="evidence" value="ECO:0007669"/>
    <property type="project" value="UniProtKB-KW"/>
</dbReference>
<evidence type="ECO:0000313" key="16">
    <source>
        <dbReference type="Proteomes" id="UP000177478"/>
    </source>
</evidence>
<comment type="caution">
    <text evidence="15">The sequence shown here is derived from an EMBL/GenBank/DDBJ whole genome shotgun (WGS) entry which is preliminary data.</text>
</comment>
<evidence type="ECO:0000256" key="7">
    <source>
        <dbReference type="ARBA" id="ARBA00022723"/>
    </source>
</evidence>
<keyword evidence="12 13" id="KW-0472">Membrane</keyword>
<sequence length="203" mass="22439">MEVLIIGAVYIIAVIFSIVLHEVAHGAMANSLGDPTAKDFGRLTLNPLKHLDLFGSIILPLLTFYSSGFIFGYAKPVPYNPLNLSNRRTGPVKVALAGPATNILVAVLVGLVVRFLPGSLAGGVMGDLLKFIVQINLLLAFFNLIPIPPLDGHWVLLALLPNRFQRFRYFLQHGSWLFLIVIILFISPWLRFIIDPLFRLIVG</sequence>
<accession>A0A1F8G6M2</accession>
<comment type="similarity">
    <text evidence="3">Belongs to the peptidase M50B family.</text>
</comment>
<keyword evidence="9" id="KW-0862">Zinc</keyword>
<feature type="transmembrane region" description="Helical" evidence="13">
    <location>
        <begin position="6"/>
        <end position="32"/>
    </location>
</feature>
<name>A0A1F8G6M2_9BACT</name>
<evidence type="ECO:0000256" key="13">
    <source>
        <dbReference type="SAM" id="Phobius"/>
    </source>
</evidence>
<keyword evidence="11" id="KW-0482">Metalloprotease</keyword>
<keyword evidence="5" id="KW-0645">Protease</keyword>
<keyword evidence="10 13" id="KW-1133">Transmembrane helix</keyword>
<evidence type="ECO:0000256" key="2">
    <source>
        <dbReference type="ARBA" id="ARBA00004651"/>
    </source>
</evidence>